<organism evidence="1 2">
    <name type="scientific">Rubrobacter tropicus</name>
    <dbReference type="NCBI Taxonomy" id="2653851"/>
    <lineage>
        <taxon>Bacteria</taxon>
        <taxon>Bacillati</taxon>
        <taxon>Actinomycetota</taxon>
        <taxon>Rubrobacteria</taxon>
        <taxon>Rubrobacterales</taxon>
        <taxon>Rubrobacteraceae</taxon>
        <taxon>Rubrobacter</taxon>
    </lineage>
</organism>
<dbReference type="RefSeq" id="WP_166180617.1">
    <property type="nucleotide sequence ID" value="NZ_CP045120.1"/>
</dbReference>
<dbReference type="AlphaFoldDB" id="A0A6G8QFU7"/>
<dbReference type="Proteomes" id="UP000501452">
    <property type="component" value="Plasmid unnamed1"/>
</dbReference>
<dbReference type="KEGG" id="rub:GBA63_21930"/>
<keyword evidence="2" id="KW-1185">Reference proteome</keyword>
<evidence type="ECO:0000313" key="2">
    <source>
        <dbReference type="Proteomes" id="UP000501452"/>
    </source>
</evidence>
<protein>
    <submittedName>
        <fullName evidence="1">Uncharacterized protein</fullName>
    </submittedName>
</protein>
<proteinExistence type="predicted"/>
<reference evidence="1 2" key="1">
    <citation type="submission" date="2019-10" db="EMBL/GenBank/DDBJ databases">
        <title>Rubrobacter sp nov SCSIO 52090 isolated from a deep-sea sediment in the South China Sea.</title>
        <authorList>
            <person name="Chen R.W."/>
        </authorList>
    </citation>
    <scope>NUCLEOTIDE SEQUENCE [LARGE SCALE GENOMIC DNA]</scope>
    <source>
        <strain evidence="1 2">SCSIO 52909</strain>
        <plasmid evidence="1 2">unnamed1</plasmid>
    </source>
</reference>
<gene>
    <name evidence="1" type="ORF">GBA63_21930</name>
</gene>
<evidence type="ECO:0000313" key="1">
    <source>
        <dbReference type="EMBL" id="QIN85374.1"/>
    </source>
</evidence>
<geneLocation type="plasmid" evidence="1 2">
    <name>unnamed1</name>
</geneLocation>
<dbReference type="EMBL" id="CP045120">
    <property type="protein sequence ID" value="QIN85374.1"/>
    <property type="molecule type" value="Genomic_DNA"/>
</dbReference>
<accession>A0A6G8QFU7</accession>
<sequence>MDRKQRVAYLVDHFGNPRHKGVPEGAGRGTEIGSSLWRSRAPGEAVTMLAGAPRTNATRPARRSARPSRYWTVANRRFGKIGVLTEDPDGRGEGLPVFRFQEEAEMFLWLRGLGGGWEVRETTAGELVSLLYGPCAHVGRVILDPQPRIEAGGNAEPESVNRKRFVTTVVGARSFSAFPGPVVAAAAMATGSAPAVSGALGARRFWPR</sequence>
<name>A0A6G8QFU7_9ACTN</name>
<keyword evidence="1" id="KW-0614">Plasmid</keyword>